<evidence type="ECO:0000313" key="1">
    <source>
        <dbReference type="EMBL" id="SGZ50288.1"/>
    </source>
</evidence>
<dbReference type="Pfam" id="PF10448">
    <property type="entry name" value="POC3_POC4"/>
    <property type="match status" value="1"/>
</dbReference>
<evidence type="ECO:0000313" key="3">
    <source>
        <dbReference type="Proteomes" id="UP000182259"/>
    </source>
</evidence>
<dbReference type="Gene3D" id="3.30.230.90">
    <property type="match status" value="1"/>
</dbReference>
<dbReference type="Proteomes" id="UP000182259">
    <property type="component" value="Chromosome II"/>
</dbReference>
<dbReference type="STRING" id="45354.A0A1L0D2X3"/>
<organism evidence="1 4">
    <name type="scientific">Sungouiella intermedia</name>
    <dbReference type="NCBI Taxonomy" id="45354"/>
    <lineage>
        <taxon>Eukaryota</taxon>
        <taxon>Fungi</taxon>
        <taxon>Dikarya</taxon>
        <taxon>Ascomycota</taxon>
        <taxon>Saccharomycotina</taxon>
        <taxon>Pichiomycetes</taxon>
        <taxon>Metschnikowiaceae</taxon>
        <taxon>Sungouiella</taxon>
    </lineage>
</organism>
<evidence type="ECO:0000313" key="4">
    <source>
        <dbReference type="Proteomes" id="UP000182334"/>
    </source>
</evidence>
<dbReference type="Proteomes" id="UP000182334">
    <property type="component" value="Chromosome II"/>
</dbReference>
<evidence type="ECO:0000313" key="2">
    <source>
        <dbReference type="EMBL" id="SGZ51692.1"/>
    </source>
</evidence>
<dbReference type="OrthoDB" id="3980246at2759"/>
<dbReference type="EMBL" id="LT635757">
    <property type="protein sequence ID" value="SGZ50288.1"/>
    <property type="molecule type" value="Genomic_DNA"/>
</dbReference>
<keyword evidence="4" id="KW-1185">Reference proteome</keyword>
<accession>A0A1L0D2X3</accession>
<proteinExistence type="predicted"/>
<dbReference type="InterPro" id="IPR018854">
    <property type="entry name" value="Psome_chaperone_3/4"/>
</dbReference>
<reference evidence="3 4" key="1">
    <citation type="submission" date="2016-10" db="EMBL/GenBank/DDBJ databases">
        <authorList>
            <person name="de Groot N.N."/>
        </authorList>
    </citation>
    <scope>NUCLEOTIDE SEQUENCE [LARGE SCALE GENOMIC DNA]</scope>
    <source>
        <strain evidence="1 4">CBS 141442</strain>
        <strain evidence="2 3">PYCC 4715</strain>
    </source>
</reference>
<protein>
    <submittedName>
        <fullName evidence="1">CIC11C00000002430</fullName>
    </submittedName>
    <submittedName>
        <fullName evidence="2">CIC11C00000004192</fullName>
    </submittedName>
</protein>
<gene>
    <name evidence="2" type="ORF">SAMEA4029009_CIC11G00000004192</name>
    <name evidence="1" type="ORF">SAMEA4029010_CIC11G00000002430</name>
</gene>
<sequence>MENSNQFLETVAEYDQDSLRFQKIEFANKLILNVLTNDIMDTTLDIPLSTQATINDGLSDEDSLGVEPVVLVGNPHNLKIQVVAGQIGKVVRQLKNPRNVILSLGSRWFGSGDSTEDGDFEKLMFVLGNIKKLLE</sequence>
<name>A0A1L0D2X3_9ASCO</name>
<dbReference type="InterPro" id="IPR053720">
    <property type="entry name" value="Psm_Assembly_Chaperone"/>
</dbReference>
<dbReference type="EMBL" id="LT635765">
    <property type="protein sequence ID" value="SGZ51692.1"/>
    <property type="molecule type" value="Genomic_DNA"/>
</dbReference>
<dbReference type="AlphaFoldDB" id="A0A1L0D2X3"/>